<dbReference type="GeneTree" id="ENSGT00960000188104"/>
<keyword evidence="3" id="KW-0472">Membrane</keyword>
<dbReference type="Pfam" id="PF05348">
    <property type="entry name" value="UMP1"/>
    <property type="match status" value="1"/>
</dbReference>
<reference evidence="4" key="2">
    <citation type="submission" date="2025-09" db="UniProtKB">
        <authorList>
            <consortium name="Ensembl"/>
        </authorList>
    </citation>
    <scope>IDENTIFICATION</scope>
</reference>
<protein>
    <submittedName>
        <fullName evidence="4">Uncharacterized protein</fullName>
    </submittedName>
</protein>
<keyword evidence="5" id="KW-1185">Reference proteome</keyword>
<keyword evidence="3" id="KW-0812">Transmembrane</keyword>
<keyword evidence="3" id="KW-1133">Transmembrane helix</keyword>
<dbReference type="Proteomes" id="UP000694565">
    <property type="component" value="Unplaced"/>
</dbReference>
<evidence type="ECO:0000313" key="4">
    <source>
        <dbReference type="Ensembl" id="ENSCLMP00005022192.1"/>
    </source>
</evidence>
<dbReference type="InterPro" id="IPR008012">
    <property type="entry name" value="Ump1"/>
</dbReference>
<dbReference type="GO" id="GO:0005634">
    <property type="term" value="C:nucleus"/>
    <property type="evidence" value="ECO:0007669"/>
    <property type="project" value="TreeGrafter"/>
</dbReference>
<evidence type="ECO:0000313" key="5">
    <source>
        <dbReference type="Proteomes" id="UP000694565"/>
    </source>
</evidence>
<dbReference type="Ensembl" id="ENSCLMT00005023268.1">
    <property type="protein sequence ID" value="ENSCLMP00005022192.1"/>
    <property type="gene ID" value="ENSCLMG00005011013.1"/>
</dbReference>
<name>A0A8C2XQ29_CYCLU</name>
<dbReference type="GO" id="GO:0005737">
    <property type="term" value="C:cytoplasm"/>
    <property type="evidence" value="ECO:0007669"/>
    <property type="project" value="TreeGrafter"/>
</dbReference>
<dbReference type="GO" id="GO:0043248">
    <property type="term" value="P:proteasome assembly"/>
    <property type="evidence" value="ECO:0007669"/>
    <property type="project" value="InterPro"/>
</dbReference>
<reference evidence="4" key="1">
    <citation type="submission" date="2025-08" db="UniProtKB">
        <authorList>
            <consortium name="Ensembl"/>
        </authorList>
    </citation>
    <scope>IDENTIFICATION</scope>
</reference>
<organism evidence="4 5">
    <name type="scientific">Cyclopterus lumpus</name>
    <name type="common">Lumpsucker</name>
    <dbReference type="NCBI Taxonomy" id="8103"/>
    <lineage>
        <taxon>Eukaryota</taxon>
        <taxon>Metazoa</taxon>
        <taxon>Chordata</taxon>
        <taxon>Craniata</taxon>
        <taxon>Vertebrata</taxon>
        <taxon>Euteleostomi</taxon>
        <taxon>Actinopterygii</taxon>
        <taxon>Neopterygii</taxon>
        <taxon>Teleostei</taxon>
        <taxon>Neoteleostei</taxon>
        <taxon>Acanthomorphata</taxon>
        <taxon>Eupercaria</taxon>
        <taxon>Perciformes</taxon>
        <taxon>Cottioidei</taxon>
        <taxon>Cottales</taxon>
        <taxon>Cyclopteridae</taxon>
        <taxon>Cyclopterus</taxon>
    </lineage>
</organism>
<sequence length="133" mass="15630">MYSLRRLSLSREATVCSLLLYIQPIFTRFFYLFIFILLHSFTSVKNELLSSHPMELPEENFQPNQDKMNFSTLIQGLHALLKLQMEYRAARKIQRLPFLQTPPPPSLLHNHSEMMGEPHIMGITPLTNWVLHH</sequence>
<comment type="similarity">
    <text evidence="2">Belongs to the POMP/UMP1 family.</text>
</comment>
<evidence type="ECO:0000256" key="2">
    <source>
        <dbReference type="ARBA" id="ARBA00043974"/>
    </source>
</evidence>
<dbReference type="PANTHER" id="PTHR12828:SF3">
    <property type="entry name" value="PROTEASOME MATURATION PROTEIN"/>
    <property type="match status" value="1"/>
</dbReference>
<feature type="transmembrane region" description="Helical" evidence="3">
    <location>
        <begin position="20"/>
        <end position="41"/>
    </location>
</feature>
<keyword evidence="1" id="KW-0143">Chaperone</keyword>
<proteinExistence type="inferred from homology"/>
<evidence type="ECO:0000256" key="3">
    <source>
        <dbReference type="SAM" id="Phobius"/>
    </source>
</evidence>
<accession>A0A8C2XQ29</accession>
<dbReference type="PANTHER" id="PTHR12828">
    <property type="entry name" value="PROTEASOME MATURATION PROTEIN UMP1"/>
    <property type="match status" value="1"/>
</dbReference>
<dbReference type="AlphaFoldDB" id="A0A8C2XQ29"/>
<evidence type="ECO:0000256" key="1">
    <source>
        <dbReference type="ARBA" id="ARBA00023186"/>
    </source>
</evidence>